<feature type="region of interest" description="Disordered" evidence="1">
    <location>
        <begin position="75"/>
        <end position="94"/>
    </location>
</feature>
<dbReference type="Proteomes" id="UP001356427">
    <property type="component" value="Unassembled WGS sequence"/>
</dbReference>
<reference evidence="2 3" key="1">
    <citation type="submission" date="2021-04" db="EMBL/GenBank/DDBJ databases">
        <authorList>
            <person name="De Guttry C."/>
            <person name="Zahm M."/>
            <person name="Klopp C."/>
            <person name="Cabau C."/>
            <person name="Louis A."/>
            <person name="Berthelot C."/>
            <person name="Parey E."/>
            <person name="Roest Crollius H."/>
            <person name="Montfort J."/>
            <person name="Robinson-Rechavi M."/>
            <person name="Bucao C."/>
            <person name="Bouchez O."/>
            <person name="Gislard M."/>
            <person name="Lluch J."/>
            <person name="Milhes M."/>
            <person name="Lampietro C."/>
            <person name="Lopez Roques C."/>
            <person name="Donnadieu C."/>
            <person name="Braasch I."/>
            <person name="Desvignes T."/>
            <person name="Postlethwait J."/>
            <person name="Bobe J."/>
            <person name="Wedekind C."/>
            <person name="Guiguen Y."/>
        </authorList>
    </citation>
    <scope>NUCLEOTIDE SEQUENCE [LARGE SCALE GENOMIC DNA]</scope>
    <source>
        <strain evidence="2">Cs_M1</strain>
        <tissue evidence="2">Blood</tissue>
    </source>
</reference>
<sequence>MGHLRECTEAPKPSSKPAAYGSELQHGGVPRQDVRSQSHLGGLGNYYLSSSFQQHNGRDHHEVSVSEATESEVKLDVSQGGTGNLSHITPKHFL</sequence>
<organism evidence="2 3">
    <name type="scientific">Coregonus suidteri</name>
    <dbReference type="NCBI Taxonomy" id="861788"/>
    <lineage>
        <taxon>Eukaryota</taxon>
        <taxon>Metazoa</taxon>
        <taxon>Chordata</taxon>
        <taxon>Craniata</taxon>
        <taxon>Vertebrata</taxon>
        <taxon>Euteleostomi</taxon>
        <taxon>Actinopterygii</taxon>
        <taxon>Neopterygii</taxon>
        <taxon>Teleostei</taxon>
        <taxon>Protacanthopterygii</taxon>
        <taxon>Salmoniformes</taxon>
        <taxon>Salmonidae</taxon>
        <taxon>Coregoninae</taxon>
        <taxon>Coregonus</taxon>
    </lineage>
</organism>
<evidence type="ECO:0000256" key="1">
    <source>
        <dbReference type="SAM" id="MobiDB-lite"/>
    </source>
</evidence>
<gene>
    <name evidence="2" type="ORF">J4Q44_G00318580</name>
</gene>
<dbReference type="AlphaFoldDB" id="A0AAN8QA66"/>
<name>A0AAN8QA66_9TELE</name>
<protein>
    <submittedName>
        <fullName evidence="2">Uncharacterized protein</fullName>
    </submittedName>
</protein>
<accession>A0AAN8QA66</accession>
<evidence type="ECO:0000313" key="3">
    <source>
        <dbReference type="Proteomes" id="UP001356427"/>
    </source>
</evidence>
<proteinExistence type="predicted"/>
<feature type="region of interest" description="Disordered" evidence="1">
    <location>
        <begin position="1"/>
        <end position="40"/>
    </location>
</feature>
<evidence type="ECO:0000313" key="2">
    <source>
        <dbReference type="EMBL" id="KAK6297275.1"/>
    </source>
</evidence>
<keyword evidence="3" id="KW-1185">Reference proteome</keyword>
<comment type="caution">
    <text evidence="2">The sequence shown here is derived from an EMBL/GenBank/DDBJ whole genome shotgun (WGS) entry which is preliminary data.</text>
</comment>
<dbReference type="EMBL" id="JAGTTL010000031">
    <property type="protein sequence ID" value="KAK6297275.1"/>
    <property type="molecule type" value="Genomic_DNA"/>
</dbReference>